<dbReference type="CDD" id="cd01285">
    <property type="entry name" value="nucleoside_deaminase"/>
    <property type="match status" value="1"/>
</dbReference>
<evidence type="ECO:0000313" key="11">
    <source>
        <dbReference type="Proteomes" id="UP000254651"/>
    </source>
</evidence>
<dbReference type="Pfam" id="PF14437">
    <property type="entry name" value="MafB19-deam"/>
    <property type="match status" value="1"/>
</dbReference>
<dbReference type="SUPFAM" id="SSF53927">
    <property type="entry name" value="Cytidine deaminase-like"/>
    <property type="match status" value="1"/>
</dbReference>
<dbReference type="InterPro" id="IPR058535">
    <property type="entry name" value="MafB19-deam"/>
</dbReference>
<gene>
    <name evidence="8 10" type="primary">tadA</name>
    <name evidence="10" type="ORF">NCTC10295_00714</name>
</gene>
<keyword evidence="4 8" id="KW-0479">Metal-binding</keyword>
<dbReference type="EC" id="3.5.4.33" evidence="8"/>
<evidence type="ECO:0000256" key="7">
    <source>
        <dbReference type="ARBA" id="ARBA00048045"/>
    </source>
</evidence>
<dbReference type="RefSeq" id="WP_066079145.1">
    <property type="nucleotide sequence ID" value="NZ_CP181246.1"/>
</dbReference>
<keyword evidence="3 8" id="KW-0819">tRNA processing</keyword>
<evidence type="ECO:0000256" key="8">
    <source>
        <dbReference type="HAMAP-Rule" id="MF_00972"/>
    </source>
</evidence>
<evidence type="ECO:0000313" key="10">
    <source>
        <dbReference type="EMBL" id="STZ75960.1"/>
    </source>
</evidence>
<reference evidence="10 11" key="1">
    <citation type="submission" date="2018-06" db="EMBL/GenBank/DDBJ databases">
        <authorList>
            <consortium name="Pathogen Informatics"/>
            <person name="Doyle S."/>
        </authorList>
    </citation>
    <scope>NUCLEOTIDE SEQUENCE [LARGE SCALE GENOMIC DNA]</scope>
    <source>
        <strain evidence="10 11">NCTC10295</strain>
    </source>
</reference>
<evidence type="ECO:0000256" key="4">
    <source>
        <dbReference type="ARBA" id="ARBA00022723"/>
    </source>
</evidence>
<comment type="subunit">
    <text evidence="2 8">Homodimer.</text>
</comment>
<evidence type="ECO:0000256" key="6">
    <source>
        <dbReference type="ARBA" id="ARBA00022833"/>
    </source>
</evidence>
<evidence type="ECO:0000256" key="1">
    <source>
        <dbReference type="ARBA" id="ARBA00010669"/>
    </source>
</evidence>
<comment type="similarity">
    <text evidence="1">Belongs to the cytidine and deoxycytidylate deaminase family. ADAT2 subfamily.</text>
</comment>
<dbReference type="PANTHER" id="PTHR11079:SF202">
    <property type="entry name" value="TRNA-SPECIFIC ADENOSINE DEAMINASE"/>
    <property type="match status" value="1"/>
</dbReference>
<dbReference type="AlphaFoldDB" id="A0A378UFL1"/>
<dbReference type="InterPro" id="IPR016193">
    <property type="entry name" value="Cytidine_deaminase-like"/>
</dbReference>
<feature type="domain" description="CMP/dCMP-type deaminase" evidence="9">
    <location>
        <begin position="90"/>
        <end position="202"/>
    </location>
</feature>
<dbReference type="GO" id="GO:0052717">
    <property type="term" value="F:tRNA-specific adenosine-34 deaminase activity"/>
    <property type="evidence" value="ECO:0007669"/>
    <property type="project" value="UniProtKB-UniRule"/>
</dbReference>
<dbReference type="GO" id="GO:0008270">
    <property type="term" value="F:zinc ion binding"/>
    <property type="evidence" value="ECO:0007669"/>
    <property type="project" value="UniProtKB-UniRule"/>
</dbReference>
<dbReference type="Pfam" id="PF04994">
    <property type="entry name" value="TfoX_C"/>
    <property type="match status" value="1"/>
</dbReference>
<feature type="binding site" evidence="8">
    <location>
        <position position="171"/>
    </location>
    <ligand>
        <name>Zn(2+)</name>
        <dbReference type="ChEBI" id="CHEBI:29105"/>
        <note>catalytic</note>
    </ligand>
</feature>
<dbReference type="Gene3D" id="1.10.150.20">
    <property type="entry name" value="5' to 3' exonuclease, C-terminal subdomain"/>
    <property type="match status" value="1"/>
</dbReference>
<dbReference type="PROSITE" id="PS00903">
    <property type="entry name" value="CYT_DCMP_DEAMINASES_1"/>
    <property type="match status" value="1"/>
</dbReference>
<evidence type="ECO:0000259" key="9">
    <source>
        <dbReference type="PROSITE" id="PS51747"/>
    </source>
</evidence>
<dbReference type="InterPro" id="IPR002125">
    <property type="entry name" value="CMP_dCMP_dom"/>
</dbReference>
<feature type="active site" description="Proton donor" evidence="8">
    <location>
        <position position="143"/>
    </location>
</feature>
<dbReference type="Gene3D" id="3.40.140.10">
    <property type="entry name" value="Cytidine Deaminase, domain 2"/>
    <property type="match status" value="1"/>
</dbReference>
<evidence type="ECO:0000256" key="5">
    <source>
        <dbReference type="ARBA" id="ARBA00022801"/>
    </source>
</evidence>
<name>A0A378UFL1_BERDE</name>
<keyword evidence="6 8" id="KW-0862">Zinc</keyword>
<dbReference type="Proteomes" id="UP000254651">
    <property type="component" value="Unassembled WGS sequence"/>
</dbReference>
<dbReference type="NCBIfam" id="NF008113">
    <property type="entry name" value="PRK10860.1"/>
    <property type="match status" value="1"/>
</dbReference>
<feature type="binding site" evidence="8">
    <location>
        <position position="141"/>
    </location>
    <ligand>
        <name>Zn(2+)</name>
        <dbReference type="ChEBI" id="CHEBI:29105"/>
        <note>catalytic</note>
    </ligand>
</feature>
<evidence type="ECO:0000256" key="3">
    <source>
        <dbReference type="ARBA" id="ARBA00022694"/>
    </source>
</evidence>
<comment type="catalytic activity">
    <reaction evidence="7 8">
        <text>adenosine(34) in tRNA + H2O + H(+) = inosine(34) in tRNA + NH4(+)</text>
        <dbReference type="Rhea" id="RHEA:43168"/>
        <dbReference type="Rhea" id="RHEA-COMP:10373"/>
        <dbReference type="Rhea" id="RHEA-COMP:10374"/>
        <dbReference type="ChEBI" id="CHEBI:15377"/>
        <dbReference type="ChEBI" id="CHEBI:15378"/>
        <dbReference type="ChEBI" id="CHEBI:28938"/>
        <dbReference type="ChEBI" id="CHEBI:74411"/>
        <dbReference type="ChEBI" id="CHEBI:82852"/>
        <dbReference type="EC" id="3.5.4.33"/>
    </reaction>
</comment>
<dbReference type="InterPro" id="IPR016192">
    <property type="entry name" value="APOBEC/CMP_deaminase_Zn-bd"/>
</dbReference>
<dbReference type="EMBL" id="UGQS01000001">
    <property type="protein sequence ID" value="STZ75960.1"/>
    <property type="molecule type" value="Genomic_DNA"/>
</dbReference>
<protein>
    <recommendedName>
        <fullName evidence="8">tRNA-specific adenosine deaminase</fullName>
        <ecNumber evidence="8">3.5.4.33</ecNumber>
    </recommendedName>
</protein>
<keyword evidence="11" id="KW-1185">Reference proteome</keyword>
<sequence>MLTTPPIAPKTLLALQRLGIHTSDDLRRFGSAKTFLLLKAAGLTLTYSTLWQLEALLLGIRPQELDAAQKHALKTAVKNHAPVAMFPMPSEMERFMQAALAQARQAAALGEIPVGAVVVKNGEIIAAAHNSCIGDHNISHHAEIRALAQAGAALQNYRLEDCDVYITLEPCCMCASALIQARVKRVVYGASEPKTGAAGSVLDVFGDIRLNRHTAVLGGVSANECQAVLQRFFDARRGNSASEMPSETTPPQAAL</sequence>
<comment type="cofactor">
    <cofactor evidence="8">
        <name>Zn(2+)</name>
        <dbReference type="ChEBI" id="CHEBI:29105"/>
    </cofactor>
    <text evidence="8">Binds 1 zinc ion per subunit.</text>
</comment>
<comment type="function">
    <text evidence="8">Catalyzes the deamination of adenosine to inosine at the wobble position 34 of tRNA(Arg2).</text>
</comment>
<feature type="binding site" evidence="8">
    <location>
        <position position="174"/>
    </location>
    <ligand>
        <name>Zn(2+)</name>
        <dbReference type="ChEBI" id="CHEBI:29105"/>
        <note>catalytic</note>
    </ligand>
</feature>
<organism evidence="10 11">
    <name type="scientific">Bergeriella denitrificans</name>
    <name type="common">Neisseria denitrificans</name>
    <dbReference type="NCBI Taxonomy" id="494"/>
    <lineage>
        <taxon>Bacteria</taxon>
        <taxon>Pseudomonadati</taxon>
        <taxon>Pseudomonadota</taxon>
        <taxon>Betaproteobacteria</taxon>
        <taxon>Neisseriales</taxon>
        <taxon>Neisseriaceae</taxon>
        <taxon>Bergeriella</taxon>
    </lineage>
</organism>
<dbReference type="PANTHER" id="PTHR11079">
    <property type="entry name" value="CYTOSINE DEAMINASE FAMILY MEMBER"/>
    <property type="match status" value="1"/>
</dbReference>
<proteinExistence type="inferred from homology"/>
<accession>A0A378UFL1</accession>
<dbReference type="PROSITE" id="PS51747">
    <property type="entry name" value="CYT_DCMP_DEAMINASES_2"/>
    <property type="match status" value="1"/>
</dbReference>
<dbReference type="InterPro" id="IPR028883">
    <property type="entry name" value="tRNA_aden_deaminase"/>
</dbReference>
<dbReference type="FunFam" id="3.40.140.10:FF:000005">
    <property type="entry name" value="tRNA-specific adenosine deaminase"/>
    <property type="match status" value="1"/>
</dbReference>
<dbReference type="HAMAP" id="MF_00972">
    <property type="entry name" value="tRNA_aden_deaminase"/>
    <property type="match status" value="1"/>
</dbReference>
<dbReference type="InterPro" id="IPR007077">
    <property type="entry name" value="TfoX_C"/>
</dbReference>
<keyword evidence="5 8" id="KW-0378">Hydrolase</keyword>
<evidence type="ECO:0000256" key="2">
    <source>
        <dbReference type="ARBA" id="ARBA00011738"/>
    </source>
</evidence>
<dbReference type="GO" id="GO:0002100">
    <property type="term" value="P:tRNA wobble adenosine to inosine editing"/>
    <property type="evidence" value="ECO:0007669"/>
    <property type="project" value="UniProtKB-UniRule"/>
</dbReference>